<keyword evidence="2" id="KW-0597">Phosphoprotein</keyword>
<protein>
    <submittedName>
        <fullName evidence="4">Polyketide synthase</fullName>
    </submittedName>
</protein>
<dbReference type="InterPro" id="IPR014030">
    <property type="entry name" value="Ketoacyl_synth_N"/>
</dbReference>
<organism evidence="4 5">
    <name type="scientific">Hondaea fermentalgiana</name>
    <dbReference type="NCBI Taxonomy" id="2315210"/>
    <lineage>
        <taxon>Eukaryota</taxon>
        <taxon>Sar</taxon>
        <taxon>Stramenopiles</taxon>
        <taxon>Bigyra</taxon>
        <taxon>Labyrinthulomycetes</taxon>
        <taxon>Thraustochytrida</taxon>
        <taxon>Thraustochytriidae</taxon>
        <taxon>Hondaea</taxon>
    </lineage>
</organism>
<name>A0A2R5GGM0_9STRA</name>
<dbReference type="InterPro" id="IPR050091">
    <property type="entry name" value="PKS_NRPS_Biosynth_Enz"/>
</dbReference>
<dbReference type="Pfam" id="PF00109">
    <property type="entry name" value="ketoacyl-synt"/>
    <property type="match status" value="1"/>
</dbReference>
<dbReference type="GO" id="GO:0004312">
    <property type="term" value="F:fatty acid synthase activity"/>
    <property type="evidence" value="ECO:0007669"/>
    <property type="project" value="TreeGrafter"/>
</dbReference>
<dbReference type="OrthoDB" id="329835at2759"/>
<evidence type="ECO:0000256" key="2">
    <source>
        <dbReference type="ARBA" id="ARBA00022553"/>
    </source>
</evidence>
<evidence type="ECO:0000313" key="5">
    <source>
        <dbReference type="Proteomes" id="UP000241890"/>
    </source>
</evidence>
<evidence type="ECO:0000259" key="3">
    <source>
        <dbReference type="Pfam" id="PF00109"/>
    </source>
</evidence>
<accession>A0A2R5GGM0</accession>
<evidence type="ECO:0000313" key="4">
    <source>
        <dbReference type="EMBL" id="GBG27411.1"/>
    </source>
</evidence>
<dbReference type="SUPFAM" id="SSF53901">
    <property type="entry name" value="Thiolase-like"/>
    <property type="match status" value="1"/>
</dbReference>
<comment type="caution">
    <text evidence="4">The sequence shown here is derived from an EMBL/GenBank/DDBJ whole genome shotgun (WGS) entry which is preliminary data.</text>
</comment>
<feature type="domain" description="Beta-ketoacyl synthase-like N-terminal" evidence="3">
    <location>
        <begin position="10"/>
        <end position="88"/>
    </location>
</feature>
<dbReference type="PANTHER" id="PTHR43775">
    <property type="entry name" value="FATTY ACID SYNTHASE"/>
    <property type="match status" value="1"/>
</dbReference>
<proteinExistence type="predicted"/>
<gene>
    <name evidence="4" type="ORF">FCC1311_006021</name>
</gene>
<dbReference type="PANTHER" id="PTHR43775:SF37">
    <property type="entry name" value="SI:DKEY-61P9.11"/>
    <property type="match status" value="1"/>
</dbReference>
<dbReference type="InterPro" id="IPR016039">
    <property type="entry name" value="Thiolase-like"/>
</dbReference>
<dbReference type="AlphaFoldDB" id="A0A2R5GGM0"/>
<dbReference type="Proteomes" id="UP000241890">
    <property type="component" value="Unassembled WGS sequence"/>
</dbReference>
<dbReference type="EMBL" id="BEYU01000030">
    <property type="protein sequence ID" value="GBG27411.1"/>
    <property type="molecule type" value="Genomic_DNA"/>
</dbReference>
<dbReference type="GO" id="GO:0006633">
    <property type="term" value="P:fatty acid biosynthetic process"/>
    <property type="evidence" value="ECO:0007669"/>
    <property type="project" value="TreeGrafter"/>
</dbReference>
<keyword evidence="5" id="KW-1185">Reference proteome</keyword>
<evidence type="ECO:0000256" key="1">
    <source>
        <dbReference type="ARBA" id="ARBA00022450"/>
    </source>
</evidence>
<reference evidence="4 5" key="1">
    <citation type="submission" date="2017-12" db="EMBL/GenBank/DDBJ databases">
        <title>Sequencing, de novo assembly and annotation of complete genome of a new Thraustochytrid species, strain FCC1311.</title>
        <authorList>
            <person name="Sedici K."/>
            <person name="Godart F."/>
            <person name="Aiese Cigliano R."/>
            <person name="Sanseverino W."/>
            <person name="Barakat M."/>
            <person name="Ortet P."/>
            <person name="Marechal E."/>
            <person name="Cagnac O."/>
            <person name="Amato A."/>
        </authorList>
    </citation>
    <scope>NUCLEOTIDE SEQUENCE [LARGE SCALE GENOMIC DNA]</scope>
</reference>
<sequence>MTDIPLGRFDWEKSSDRLYARKAAFVDNVDRFDANKFKIAPVEAQQMDPQQRLALEVASEALEDAQLDADARVGVFVGVMTNDWARLMDPAKPTAYSASVLPLWRWTSQLHR</sequence>
<dbReference type="Gene3D" id="3.40.47.10">
    <property type="match status" value="1"/>
</dbReference>
<keyword evidence="1" id="KW-0596">Phosphopantetheine</keyword>
<dbReference type="InParanoid" id="A0A2R5GGM0"/>